<dbReference type="Gene3D" id="1.10.3290.10">
    <property type="entry name" value="Fido-like domain"/>
    <property type="match status" value="1"/>
</dbReference>
<keyword evidence="2" id="KW-0067">ATP-binding</keyword>
<accession>A0A3N0VL61</accession>
<feature type="binding site" evidence="2">
    <location>
        <begin position="186"/>
        <end position="193"/>
    </location>
    <ligand>
        <name>ATP</name>
        <dbReference type="ChEBI" id="CHEBI:30616"/>
    </ligand>
</feature>
<comment type="caution">
    <text evidence="5">The sequence shown here is derived from an EMBL/GenBank/DDBJ whole genome shotgun (WGS) entry which is preliminary data.</text>
</comment>
<dbReference type="PANTHER" id="PTHR13504">
    <property type="entry name" value="FIDO DOMAIN-CONTAINING PROTEIN DDB_G0283145"/>
    <property type="match status" value="1"/>
</dbReference>
<evidence type="ECO:0000313" key="6">
    <source>
        <dbReference type="Proteomes" id="UP000282106"/>
    </source>
</evidence>
<dbReference type="InterPro" id="IPR003812">
    <property type="entry name" value="Fido"/>
</dbReference>
<feature type="site" description="Important for autoinhibition of adenylyltransferase activity" evidence="3">
    <location>
        <position position="56"/>
    </location>
</feature>
<evidence type="ECO:0000256" key="3">
    <source>
        <dbReference type="PIRSR" id="PIRSR640198-3"/>
    </source>
</evidence>
<dbReference type="PANTHER" id="PTHR13504:SF38">
    <property type="entry name" value="FIDO DOMAIN-CONTAINING PROTEIN"/>
    <property type="match status" value="1"/>
</dbReference>
<protein>
    <submittedName>
        <fullName evidence="5">Fic family protein</fullName>
    </submittedName>
</protein>
<organism evidence="5 6">
    <name type="scientific">Stagnimonas aquatica</name>
    <dbReference type="NCBI Taxonomy" id="2689987"/>
    <lineage>
        <taxon>Bacteria</taxon>
        <taxon>Pseudomonadati</taxon>
        <taxon>Pseudomonadota</taxon>
        <taxon>Gammaproteobacteria</taxon>
        <taxon>Nevskiales</taxon>
        <taxon>Nevskiaceae</taxon>
        <taxon>Stagnimonas</taxon>
    </lineage>
</organism>
<evidence type="ECO:0000256" key="2">
    <source>
        <dbReference type="PIRSR" id="PIRSR640198-2"/>
    </source>
</evidence>
<dbReference type="GO" id="GO:0005524">
    <property type="term" value="F:ATP binding"/>
    <property type="evidence" value="ECO:0007669"/>
    <property type="project" value="UniProtKB-KW"/>
</dbReference>
<proteinExistence type="predicted"/>
<dbReference type="InterPro" id="IPR040198">
    <property type="entry name" value="Fido_containing"/>
</dbReference>
<dbReference type="PROSITE" id="PS51459">
    <property type="entry name" value="FIDO"/>
    <property type="match status" value="1"/>
</dbReference>
<evidence type="ECO:0000259" key="4">
    <source>
        <dbReference type="PROSITE" id="PS51459"/>
    </source>
</evidence>
<feature type="domain" description="Fido" evidence="4">
    <location>
        <begin position="104"/>
        <end position="247"/>
    </location>
</feature>
<dbReference type="Proteomes" id="UP000282106">
    <property type="component" value="Unassembled WGS sequence"/>
</dbReference>
<dbReference type="Gene3D" id="1.10.10.10">
    <property type="entry name" value="Winged helix-like DNA-binding domain superfamily/Winged helix DNA-binding domain"/>
    <property type="match status" value="1"/>
</dbReference>
<dbReference type="InParanoid" id="A0A3N0VL61"/>
<evidence type="ECO:0000256" key="1">
    <source>
        <dbReference type="PIRSR" id="PIRSR640198-1"/>
    </source>
</evidence>
<dbReference type="Pfam" id="PF02661">
    <property type="entry name" value="Fic"/>
    <property type="match status" value="1"/>
</dbReference>
<feature type="binding site" evidence="2">
    <location>
        <begin position="224"/>
        <end position="225"/>
    </location>
    <ligand>
        <name>ATP</name>
        <dbReference type="ChEBI" id="CHEBI:30616"/>
    </ligand>
</feature>
<dbReference type="InterPro" id="IPR036390">
    <property type="entry name" value="WH_DNA-bd_sf"/>
</dbReference>
<dbReference type="SUPFAM" id="SSF46785">
    <property type="entry name" value="Winged helix' DNA-binding domain"/>
    <property type="match status" value="1"/>
</dbReference>
<keyword evidence="6" id="KW-1185">Reference proteome</keyword>
<gene>
    <name evidence="5" type="ORF">ED208_02815</name>
</gene>
<dbReference type="RefSeq" id="WP_123210320.1">
    <property type="nucleotide sequence ID" value="NZ_RJVO01000001.1"/>
</dbReference>
<dbReference type="InterPro" id="IPR036597">
    <property type="entry name" value="Fido-like_dom_sf"/>
</dbReference>
<dbReference type="SUPFAM" id="SSF140931">
    <property type="entry name" value="Fic-like"/>
    <property type="match status" value="1"/>
</dbReference>
<evidence type="ECO:0000313" key="5">
    <source>
        <dbReference type="EMBL" id="ROH93465.1"/>
    </source>
</evidence>
<keyword evidence="2" id="KW-0547">Nucleotide-binding</keyword>
<dbReference type="EMBL" id="RJVO01000001">
    <property type="protein sequence ID" value="ROH93465.1"/>
    <property type="molecule type" value="Genomic_DNA"/>
</dbReference>
<dbReference type="AlphaFoldDB" id="A0A3N0VL61"/>
<name>A0A3N0VL61_9GAMM</name>
<dbReference type="InterPro" id="IPR036388">
    <property type="entry name" value="WH-like_DNA-bd_sf"/>
</dbReference>
<reference evidence="5 6" key="1">
    <citation type="submission" date="2018-10" db="EMBL/GenBank/DDBJ databases">
        <authorList>
            <person name="Chen W.-M."/>
        </authorList>
    </citation>
    <scope>NUCLEOTIDE SEQUENCE [LARGE SCALE GENOMIC DNA]</scope>
    <source>
        <strain evidence="5 6">THS-13</strain>
    </source>
</reference>
<feature type="active site" evidence="1">
    <location>
        <position position="182"/>
    </location>
</feature>
<sequence>MAYQPHFEITPPLLSRVEQIAALRERILAAAIQVSWIPALQRDSRSRNVHASTAIEGNPLTLEQVRALEEGRALSTPGERSRREVLNYFAGLRYVEKHAKLDRIGHDDLFELHLILAGEVMDQGQAGRYRTINVRVGNYVPPPPAEVSGLMFELLDWWNRQSSQLSPVLSSAILHYRFEAIHPFADGNGRTGRALALWELYRRGFDTHHIFSVDEYYWEDRPGYYRALNAVRKQGEDLSDWLEYCADGLLKTLERVWLRIQSLNTARPERLVLKPRQEELLHLLRDHDGLAPAEIWAAMKLSRQGALDLLRPLIEAGLVEKRGTQKSGRYFLKPIRPSP</sequence>